<accession>A0A291R012</accession>
<dbReference type="EMBL" id="CP023777">
    <property type="protein sequence ID" value="ATL49433.1"/>
    <property type="molecule type" value="Genomic_DNA"/>
</dbReference>
<evidence type="ECO:0000313" key="2">
    <source>
        <dbReference type="EMBL" id="ATL49433.1"/>
    </source>
</evidence>
<keyword evidence="3" id="KW-1185">Reference proteome</keyword>
<dbReference type="Proteomes" id="UP000220133">
    <property type="component" value="Chromosome"/>
</dbReference>
<organism evidence="2 3">
    <name type="scientific">Chitinophaga caeni</name>
    <dbReference type="NCBI Taxonomy" id="2029983"/>
    <lineage>
        <taxon>Bacteria</taxon>
        <taxon>Pseudomonadati</taxon>
        <taxon>Bacteroidota</taxon>
        <taxon>Chitinophagia</taxon>
        <taxon>Chitinophagales</taxon>
        <taxon>Chitinophagaceae</taxon>
        <taxon>Chitinophaga</taxon>
    </lineage>
</organism>
<reference evidence="2 3" key="1">
    <citation type="submission" date="2017-10" db="EMBL/GenBank/DDBJ databases">
        <title>Paenichitinophaga pekingensis gen. nov., sp. nov., isolated from activated sludge.</title>
        <authorList>
            <person name="Jin D."/>
            <person name="Kong X."/>
            <person name="Deng Y."/>
            <person name="Bai Z."/>
        </authorList>
    </citation>
    <scope>NUCLEOTIDE SEQUENCE [LARGE SCALE GENOMIC DNA]</scope>
    <source>
        <strain evidence="2 3">13</strain>
    </source>
</reference>
<dbReference type="AlphaFoldDB" id="A0A291R012"/>
<dbReference type="KEGG" id="cbae:COR50_20885"/>
<gene>
    <name evidence="2" type="ORF">COR50_20885</name>
</gene>
<sequence>MKELDIINENDANYAMHRTNLDQKKALQEERALLNDGRRGEAYRRHIHNIVCIALYIVGLIIICMILIRAFHFLAPEKWHWLNAEENQQIERIIFGSVIFSLAGRYFKKFNIID</sequence>
<keyword evidence="1" id="KW-0472">Membrane</keyword>
<protein>
    <submittedName>
        <fullName evidence="2">Uncharacterized protein</fullName>
    </submittedName>
</protein>
<feature type="transmembrane region" description="Helical" evidence="1">
    <location>
        <begin position="47"/>
        <end position="70"/>
    </location>
</feature>
<evidence type="ECO:0000256" key="1">
    <source>
        <dbReference type="SAM" id="Phobius"/>
    </source>
</evidence>
<proteinExistence type="predicted"/>
<evidence type="ECO:0000313" key="3">
    <source>
        <dbReference type="Proteomes" id="UP000220133"/>
    </source>
</evidence>
<feature type="transmembrane region" description="Helical" evidence="1">
    <location>
        <begin position="90"/>
        <end position="107"/>
    </location>
</feature>
<keyword evidence="1" id="KW-1133">Transmembrane helix</keyword>
<keyword evidence="1" id="KW-0812">Transmembrane</keyword>
<name>A0A291R012_9BACT</name>